<reference evidence="3" key="1">
    <citation type="submission" date="2016-12" db="EMBL/GenBank/DDBJ databases">
        <authorList>
            <person name="Meng X."/>
        </authorList>
    </citation>
    <scope>NUCLEOTIDE SEQUENCE [LARGE SCALE GENOMIC DNA]</scope>
    <source>
        <strain evidence="3">DSM 19116</strain>
    </source>
</reference>
<comment type="caution">
    <text evidence="2">The sequence shown here is derived from an EMBL/GenBank/DDBJ whole genome shotgun (WGS) entry which is preliminary data.</text>
</comment>
<evidence type="ECO:0000256" key="1">
    <source>
        <dbReference type="SAM" id="MobiDB-lite"/>
    </source>
</evidence>
<dbReference type="OrthoDB" id="3748032at2"/>
<name>A0A1Q5Q1W0_9ACTO</name>
<dbReference type="STRING" id="208480.SAMN02910418_00787"/>
<organism evidence="2 3">
    <name type="scientific">Bowdeniella nasicola</name>
    <dbReference type="NCBI Taxonomy" id="208480"/>
    <lineage>
        <taxon>Bacteria</taxon>
        <taxon>Bacillati</taxon>
        <taxon>Actinomycetota</taxon>
        <taxon>Actinomycetes</taxon>
        <taxon>Actinomycetales</taxon>
        <taxon>Actinomycetaceae</taxon>
        <taxon>Bowdeniella</taxon>
    </lineage>
</organism>
<dbReference type="AlphaFoldDB" id="A0A1Q5Q1W0"/>
<protein>
    <recommendedName>
        <fullName evidence="4">SseB protein N-terminal domain-containing protein</fullName>
    </recommendedName>
</protein>
<feature type="region of interest" description="Disordered" evidence="1">
    <location>
        <begin position="300"/>
        <end position="319"/>
    </location>
</feature>
<dbReference type="Proteomes" id="UP000185628">
    <property type="component" value="Unassembled WGS sequence"/>
</dbReference>
<dbReference type="RefSeq" id="WP_073716708.1">
    <property type="nucleotide sequence ID" value="NZ_MQVR01000037.1"/>
</dbReference>
<feature type="compositionally biased region" description="Low complexity" evidence="1">
    <location>
        <begin position="303"/>
        <end position="319"/>
    </location>
</feature>
<evidence type="ECO:0000313" key="2">
    <source>
        <dbReference type="EMBL" id="OKL53848.1"/>
    </source>
</evidence>
<gene>
    <name evidence="2" type="ORF">BSZ39_07295</name>
</gene>
<dbReference type="EMBL" id="MQVR01000037">
    <property type="protein sequence ID" value="OKL53848.1"/>
    <property type="molecule type" value="Genomic_DNA"/>
</dbReference>
<accession>A0A1Q5Q1W0</accession>
<evidence type="ECO:0008006" key="4">
    <source>
        <dbReference type="Google" id="ProtNLM"/>
    </source>
</evidence>
<feature type="region of interest" description="Disordered" evidence="1">
    <location>
        <begin position="324"/>
        <end position="348"/>
    </location>
</feature>
<sequence length="495" mass="54117">MMLQKAVTPGMVQAYLEHGFDRVSGWVVNAADVSSLISDADLRALHHLEFAQSPFLADEPIHTLHFPSPQATPLVRANPEAMSEMFPLPTGGEVSVGDVSTPLLWLEHTRLPAGARLWRFSKDEDQPALVGTYNGPAFGWHDENDTFHAIPPTIIAGRVGVVDGIAYAAEPDYGEGGDVVSVTLATMSKPEDEDFQETESGMWAKVVALDDLDVLFESHVKATWHGLPVRVVERFSADDGDLARISSLVLDYGANQNAGFDFIEPGVWEATIPWADLEEIEPTQRVANAWAREEDLASSTLVEAQADAESSASAAREPNAWLGGASDEAKETGDPQVTIKASDPNDPLVSDDLQEIYRDIIAEVAKAAPREATRIEMMGMCVDSNLQVASQAIFGEDDVHPLPETVEGVAPLLVKLRMATAKPDRGAWFSAFLAITPNGQFQISLDYDNEPRLTREFPPDVWQAELQRFPRTKENIPSWLRAKLDGDQADDQPGE</sequence>
<dbReference type="SUPFAM" id="SSF160424">
    <property type="entry name" value="BH3703-like"/>
    <property type="match status" value="1"/>
</dbReference>
<evidence type="ECO:0000313" key="3">
    <source>
        <dbReference type="Proteomes" id="UP000185628"/>
    </source>
</evidence>
<keyword evidence="3" id="KW-1185">Reference proteome</keyword>
<proteinExistence type="predicted"/>
<dbReference type="InterPro" id="IPR036170">
    <property type="entry name" value="YezG-like_sf"/>
</dbReference>